<gene>
    <name evidence="3" type="primary">dprA</name>
    <name evidence="3" type="ORF">H1164_14370</name>
</gene>
<evidence type="ECO:0000313" key="4">
    <source>
        <dbReference type="Proteomes" id="UP000530514"/>
    </source>
</evidence>
<accession>A0A7W1XCF6</accession>
<evidence type="ECO:0000256" key="1">
    <source>
        <dbReference type="ARBA" id="ARBA00006525"/>
    </source>
</evidence>
<dbReference type="NCBIfam" id="TIGR00732">
    <property type="entry name" value="dprA"/>
    <property type="match status" value="1"/>
</dbReference>
<reference evidence="3 4" key="1">
    <citation type="submission" date="2020-07" db="EMBL/GenBank/DDBJ databases">
        <authorList>
            <person name="Feng H."/>
        </authorList>
    </citation>
    <scope>NUCLEOTIDE SEQUENCE [LARGE SCALE GENOMIC DNA]</scope>
    <source>
        <strain evidence="4">s-11</strain>
    </source>
</reference>
<feature type="domain" description="Smf/DprA SLOG" evidence="2">
    <location>
        <begin position="79"/>
        <end position="287"/>
    </location>
</feature>
<proteinExistence type="inferred from homology"/>
<protein>
    <submittedName>
        <fullName evidence="3">DNA-protecting protein DprA</fullName>
    </submittedName>
</protein>
<comment type="caution">
    <text evidence="3">The sequence shown here is derived from an EMBL/GenBank/DDBJ whole genome shotgun (WGS) entry which is preliminary data.</text>
</comment>
<keyword evidence="4" id="KW-1185">Reference proteome</keyword>
<dbReference type="SUPFAM" id="SSF102405">
    <property type="entry name" value="MCP/YpsA-like"/>
    <property type="match status" value="1"/>
</dbReference>
<dbReference type="InterPro" id="IPR003488">
    <property type="entry name" value="DprA"/>
</dbReference>
<evidence type="ECO:0000313" key="3">
    <source>
        <dbReference type="EMBL" id="MBA4544068.1"/>
    </source>
</evidence>
<dbReference type="AlphaFoldDB" id="A0A7W1XCF6"/>
<dbReference type="RefSeq" id="WP_033102340.1">
    <property type="nucleotide sequence ID" value="NZ_JACEIP010000027.1"/>
</dbReference>
<dbReference type="Pfam" id="PF02481">
    <property type="entry name" value="DNA_processg_A"/>
    <property type="match status" value="1"/>
</dbReference>
<evidence type="ECO:0000259" key="2">
    <source>
        <dbReference type="Pfam" id="PF02481"/>
    </source>
</evidence>
<dbReference type="PANTHER" id="PTHR43022">
    <property type="entry name" value="PROTEIN SMF"/>
    <property type="match status" value="1"/>
</dbReference>
<name>A0A7W1XCF6_9BACL</name>
<dbReference type="Gene3D" id="3.40.50.450">
    <property type="match status" value="1"/>
</dbReference>
<sequence length="372" mass="41197">MDLRDGLAAIHHIPGVGWNTMARLLKAGFLPDQDLTPSVIDALRHNGISPKMVKLLKQKWNPAWIKQVKEGLKNKKIEVITYFCDEYPLLLKEIAMPPWVLYIKGNAGLLRETSLAVVGTRRPTPYGLKVTKQLVREMVEAGFVIASGMANGIDGAAHRTALEHRGKTVAVLGCGADVVYPKNHRALYDEIVRTGAVVSESIPGTTPHPGLFPARNRIISGLSRGTLVIEAAERSGSLITADFSLEQGREVFAVPGPITSVQSRGTLQLIRQGAKCVVCGNDILEEFYDWTPGKQKQEEAHDRQKQDFDEKEEKILSYFDTDEPVPLPLLLEKGGREFPPGEIQRILLQLELKKAVLQLPGARFVRNSFDRS</sequence>
<dbReference type="PANTHER" id="PTHR43022:SF1">
    <property type="entry name" value="PROTEIN SMF"/>
    <property type="match status" value="1"/>
</dbReference>
<dbReference type="InterPro" id="IPR057666">
    <property type="entry name" value="DrpA_SLOG"/>
</dbReference>
<dbReference type="EMBL" id="JACEIP010000027">
    <property type="protein sequence ID" value="MBA4544068.1"/>
    <property type="molecule type" value="Genomic_DNA"/>
</dbReference>
<dbReference type="Proteomes" id="UP000530514">
    <property type="component" value="Unassembled WGS sequence"/>
</dbReference>
<comment type="similarity">
    <text evidence="1">Belongs to the DprA/Smf family.</text>
</comment>
<dbReference type="OrthoDB" id="9785707at2"/>
<organism evidence="3 4">
    <name type="scientific">Thermoactinomyces daqus</name>
    <dbReference type="NCBI Taxonomy" id="1329516"/>
    <lineage>
        <taxon>Bacteria</taxon>
        <taxon>Bacillati</taxon>
        <taxon>Bacillota</taxon>
        <taxon>Bacilli</taxon>
        <taxon>Bacillales</taxon>
        <taxon>Thermoactinomycetaceae</taxon>
        <taxon>Thermoactinomyces</taxon>
    </lineage>
</organism>
<dbReference type="GO" id="GO:0009294">
    <property type="term" value="P:DNA-mediated transformation"/>
    <property type="evidence" value="ECO:0007669"/>
    <property type="project" value="InterPro"/>
</dbReference>